<dbReference type="Pfam" id="PF25508">
    <property type="entry name" value="TRPM2"/>
    <property type="match status" value="1"/>
</dbReference>
<sequence length="1071" mass="122960">MTSTADRYGETSLEMTEQLMNNRECDVSDTDVTDTESGDDGVLIRELKPMLNDVTQNGASEQNRRKRIANFIYQNGIQQKAENHGTRNTQSFGDIEFVGFGQNIKKSPYIRVDNNTEPTLIWDLLINQWKMDKPKVLISVTGGAHDYHFKSRLKTLFKEGLIKAAVSTGAWIITRGIDAGVSKIVGEAIKEEHTEIMALGMAGWDSIDNNAALHGHTSDGKWPAKYGASELSHDKPALDCNHTHFILMDHGREELGYQLDVRDNLEQYISELPVKDGEEINHIPVVLVVIGGATKTIAKVYKSLMPEDGQAIPVVVVDGSGRAADLVAKALRITEDEPDEQIRDIIKDELAEDIRKVLLKPDTALNISAVNKCIDTLAEIVNSQNRSMMTVFDMHTSFIKDIDRTILCGLLKAKHVREDIKSQLHLAMRLNRCDIAETEIITADRRTEWKNLHFEEHMETALIQNKVDFVTLFLEHVIQLETFLTIARLHALYTKIIKARYAIAGRLSTKHILKRLLKGKEDKVYLQAIGRLCQEFLEDEFDVLYQDDKYVVDDSIVTSHVSRSKKIDFQHSDKDLLIWAVLTNRRGMAELFWRRLTIGNIGSALIAARILTALAKKANIEESTLTHDLENHADAFVKFAIGVIDQCYEDNKRWAQLTLVRKLSVWGNTTCLSIAYSGQKMNFLEHECCQTKMERTWKGMIQMNLFEQKAKVAYIVMLLMFSWFLLTDLRPSGLPNSPGVIEYVVMIWISTLIIEELRQLRDLLHFVVILVIFLLSFGYATQALLTPNQDPHISVLWTSLYRPHWQLYGWLFLDEIEDQVTNETCYYNGEQVNGTFNGTAMCVDTQMYGWVIPLLIAIYLMIANILLINLLIAMFSYTFQNVQDNSMTIWRFFRCQVIAEYFERPTLAPPFIILSHVYRLVKFAYQKMRLRYNLKYPGNRTNQEIRNENDKRQSHALNVCLDEKEEHYINSFEKRCMEKYFSKLRQEDIQSIENTVSSNADRLEEVKQQVEELKEAIEDIPMATELPSNSSTISTQNERTDTEEKLLQFMSQLNERMAKLEENIGHSHRLV</sequence>
<keyword evidence="3 9" id="KW-0812">Transmembrane</keyword>
<gene>
    <name evidence="14" type="primary">LOC100371154</name>
</gene>
<dbReference type="InterPro" id="IPR005821">
    <property type="entry name" value="Ion_trans_dom"/>
</dbReference>
<feature type="domain" description="TRPM SLOG" evidence="11">
    <location>
        <begin position="108"/>
        <end position="359"/>
    </location>
</feature>
<dbReference type="InterPro" id="IPR041491">
    <property type="entry name" value="TRPM_SLOG"/>
</dbReference>
<feature type="domain" description="Ion transport" evidence="10">
    <location>
        <begin position="758"/>
        <end position="885"/>
    </location>
</feature>
<keyword evidence="5" id="KW-0406">Ion transport</keyword>
<dbReference type="Proteomes" id="UP000694865">
    <property type="component" value="Unplaced"/>
</dbReference>
<feature type="domain" description="TRPM-like" evidence="12">
    <location>
        <begin position="442"/>
        <end position="686"/>
    </location>
</feature>
<keyword evidence="2" id="KW-0813">Transport</keyword>
<feature type="transmembrane region" description="Helical" evidence="9">
    <location>
        <begin position="766"/>
        <end position="785"/>
    </location>
</feature>
<evidence type="ECO:0000313" key="13">
    <source>
        <dbReference type="Proteomes" id="UP000694865"/>
    </source>
</evidence>
<evidence type="ECO:0000259" key="10">
    <source>
        <dbReference type="Pfam" id="PF00520"/>
    </source>
</evidence>
<feature type="region of interest" description="Disordered" evidence="8">
    <location>
        <begin position="1022"/>
        <end position="1041"/>
    </location>
</feature>
<keyword evidence="7" id="KW-0407">Ion channel</keyword>
<keyword evidence="4 9" id="KW-1133">Transmembrane helix</keyword>
<dbReference type="Pfam" id="PF00520">
    <property type="entry name" value="Ion_trans"/>
    <property type="match status" value="1"/>
</dbReference>
<evidence type="ECO:0000259" key="11">
    <source>
        <dbReference type="Pfam" id="PF18139"/>
    </source>
</evidence>
<evidence type="ECO:0000256" key="3">
    <source>
        <dbReference type="ARBA" id="ARBA00022692"/>
    </source>
</evidence>
<keyword evidence="6 9" id="KW-0472">Membrane</keyword>
<keyword evidence="13" id="KW-1185">Reference proteome</keyword>
<evidence type="ECO:0000256" key="2">
    <source>
        <dbReference type="ARBA" id="ARBA00022448"/>
    </source>
</evidence>
<accession>A0ABM0GQ80</accession>
<evidence type="ECO:0000256" key="6">
    <source>
        <dbReference type="ARBA" id="ARBA00023136"/>
    </source>
</evidence>
<evidence type="ECO:0000256" key="8">
    <source>
        <dbReference type="SAM" id="MobiDB-lite"/>
    </source>
</evidence>
<feature type="transmembrane region" description="Helical" evidence="9">
    <location>
        <begin position="738"/>
        <end position="754"/>
    </location>
</feature>
<dbReference type="PANTHER" id="PTHR13800">
    <property type="entry name" value="TRANSIENT RECEPTOR POTENTIAL CATION CHANNEL, SUBFAMILY M, MEMBER 6"/>
    <property type="match status" value="1"/>
</dbReference>
<feature type="transmembrane region" description="Helical" evidence="9">
    <location>
        <begin position="710"/>
        <end position="726"/>
    </location>
</feature>
<dbReference type="InterPro" id="IPR050927">
    <property type="entry name" value="TRPM"/>
</dbReference>
<feature type="transmembrane region" description="Helical" evidence="9">
    <location>
        <begin position="850"/>
        <end position="877"/>
    </location>
</feature>
<evidence type="ECO:0000259" key="12">
    <source>
        <dbReference type="Pfam" id="PF25508"/>
    </source>
</evidence>
<feature type="compositionally biased region" description="Polar residues" evidence="8">
    <location>
        <begin position="1026"/>
        <end position="1037"/>
    </location>
</feature>
<evidence type="ECO:0000313" key="14">
    <source>
        <dbReference type="RefSeq" id="XP_002734919.2"/>
    </source>
</evidence>
<dbReference type="RefSeq" id="XP_002734919.2">
    <property type="nucleotide sequence ID" value="XM_002734873.2"/>
</dbReference>
<dbReference type="PANTHER" id="PTHR13800:SF12">
    <property type="entry name" value="TRANSIENT RECEPTOR POTENTIAL CATION CHANNEL SUBFAMILY M MEMBER-LIKE 2"/>
    <property type="match status" value="1"/>
</dbReference>
<dbReference type="Pfam" id="PF18139">
    <property type="entry name" value="LSDAT_euk"/>
    <property type="match status" value="1"/>
</dbReference>
<organism evidence="13 14">
    <name type="scientific">Saccoglossus kowalevskii</name>
    <name type="common">Acorn worm</name>
    <dbReference type="NCBI Taxonomy" id="10224"/>
    <lineage>
        <taxon>Eukaryota</taxon>
        <taxon>Metazoa</taxon>
        <taxon>Hemichordata</taxon>
        <taxon>Enteropneusta</taxon>
        <taxon>Harrimaniidae</taxon>
        <taxon>Saccoglossus</taxon>
    </lineage>
</organism>
<evidence type="ECO:0000256" key="7">
    <source>
        <dbReference type="ARBA" id="ARBA00023303"/>
    </source>
</evidence>
<proteinExistence type="predicted"/>
<reference evidence="14" key="1">
    <citation type="submission" date="2025-08" db="UniProtKB">
        <authorList>
            <consortium name="RefSeq"/>
        </authorList>
    </citation>
    <scope>IDENTIFICATION</scope>
    <source>
        <tissue evidence="14">Testes</tissue>
    </source>
</reference>
<protein>
    <submittedName>
        <fullName evidence="14">Transient receptor potential cation channel subfamily M member 1-like</fullName>
    </submittedName>
</protein>
<name>A0ABM0GQ80_SACKO</name>
<dbReference type="GeneID" id="100371154"/>
<evidence type="ECO:0000256" key="4">
    <source>
        <dbReference type="ARBA" id="ARBA00022989"/>
    </source>
</evidence>
<evidence type="ECO:0000256" key="9">
    <source>
        <dbReference type="SAM" id="Phobius"/>
    </source>
</evidence>
<evidence type="ECO:0000256" key="1">
    <source>
        <dbReference type="ARBA" id="ARBA00004141"/>
    </source>
</evidence>
<feature type="transmembrane region" description="Helical" evidence="9">
    <location>
        <begin position="592"/>
        <end position="611"/>
    </location>
</feature>
<dbReference type="InterPro" id="IPR057366">
    <property type="entry name" value="TRPM-like"/>
</dbReference>
<evidence type="ECO:0000256" key="5">
    <source>
        <dbReference type="ARBA" id="ARBA00023065"/>
    </source>
</evidence>
<comment type="subcellular location">
    <subcellularLocation>
        <location evidence="1">Membrane</location>
        <topology evidence="1">Multi-pass membrane protein</topology>
    </subcellularLocation>
</comment>